<keyword evidence="2" id="KW-1185">Reference proteome</keyword>
<proteinExistence type="predicted"/>
<evidence type="ECO:0000313" key="1">
    <source>
        <dbReference type="EMBL" id="CAH0564517.1"/>
    </source>
</evidence>
<protein>
    <submittedName>
        <fullName evidence="1">Uncharacterized protein</fullName>
    </submittedName>
</protein>
<reference evidence="1" key="1">
    <citation type="submission" date="2021-12" db="EMBL/GenBank/DDBJ databases">
        <authorList>
            <person name="King R."/>
        </authorList>
    </citation>
    <scope>NUCLEOTIDE SEQUENCE</scope>
</reference>
<dbReference type="OrthoDB" id="6779359at2759"/>
<organism evidence="1 2">
    <name type="scientific">Brassicogethes aeneus</name>
    <name type="common">Rape pollen beetle</name>
    <name type="synonym">Meligethes aeneus</name>
    <dbReference type="NCBI Taxonomy" id="1431903"/>
    <lineage>
        <taxon>Eukaryota</taxon>
        <taxon>Metazoa</taxon>
        <taxon>Ecdysozoa</taxon>
        <taxon>Arthropoda</taxon>
        <taxon>Hexapoda</taxon>
        <taxon>Insecta</taxon>
        <taxon>Pterygota</taxon>
        <taxon>Neoptera</taxon>
        <taxon>Endopterygota</taxon>
        <taxon>Coleoptera</taxon>
        <taxon>Polyphaga</taxon>
        <taxon>Cucujiformia</taxon>
        <taxon>Nitidulidae</taxon>
        <taxon>Meligethinae</taxon>
        <taxon>Brassicogethes</taxon>
    </lineage>
</organism>
<dbReference type="AlphaFoldDB" id="A0A9P0BJM7"/>
<accession>A0A9P0BJM7</accession>
<name>A0A9P0BJM7_BRAAE</name>
<evidence type="ECO:0000313" key="2">
    <source>
        <dbReference type="Proteomes" id="UP001154078"/>
    </source>
</evidence>
<gene>
    <name evidence="1" type="ORF">MELIAE_LOCUS13053</name>
</gene>
<dbReference type="EMBL" id="OV121140">
    <property type="protein sequence ID" value="CAH0564517.1"/>
    <property type="molecule type" value="Genomic_DNA"/>
</dbReference>
<sequence length="106" mass="12557">MSKNARHYWASWKTEAPFSGWLMCAEGEPTKAFCKLCKCLLQAHKKDLLNHAKCNKQFEPTIKMLKKFKSKEHYNNNNDTEDPSPRNSRWFDFRINFIEVKITCIV</sequence>
<dbReference type="Proteomes" id="UP001154078">
    <property type="component" value="Chromosome 9"/>
</dbReference>